<feature type="domain" description="NodB homology" evidence="3">
    <location>
        <begin position="76"/>
        <end position="266"/>
    </location>
</feature>
<comment type="subcellular location">
    <subcellularLocation>
        <location evidence="1">Secreted</location>
    </subcellularLocation>
</comment>
<dbReference type="Proteomes" id="UP001482231">
    <property type="component" value="Unassembled WGS sequence"/>
</dbReference>
<dbReference type="SUPFAM" id="SSF88713">
    <property type="entry name" value="Glycoside hydrolase/deacetylase"/>
    <property type="match status" value="1"/>
</dbReference>
<accession>A0ABV0EDN3</accession>
<dbReference type="EC" id="3.-.-.-" evidence="4"/>
<keyword evidence="4" id="KW-0378">Hydrolase</keyword>
<dbReference type="InterPro" id="IPR002509">
    <property type="entry name" value="NODB_dom"/>
</dbReference>
<dbReference type="Pfam" id="PF01522">
    <property type="entry name" value="Polysacc_deac_1"/>
    <property type="match status" value="1"/>
</dbReference>
<dbReference type="PROSITE" id="PS51677">
    <property type="entry name" value="NODB"/>
    <property type="match status" value="1"/>
</dbReference>
<name>A0ABV0EDN3_9BURK</name>
<organism evidence="4 5">
    <name type="scientific">Thiobacter aerophilum</name>
    <dbReference type="NCBI Taxonomy" id="3121275"/>
    <lineage>
        <taxon>Bacteria</taxon>
        <taxon>Pseudomonadati</taxon>
        <taxon>Pseudomonadota</taxon>
        <taxon>Betaproteobacteria</taxon>
        <taxon>Burkholderiales</taxon>
        <taxon>Thiobacteraceae</taxon>
        <taxon>Thiobacter</taxon>
    </lineage>
</organism>
<protein>
    <submittedName>
        <fullName evidence="4">Polysaccharide deacetylase family protein</fullName>
        <ecNumber evidence="4">3.-.-.-</ecNumber>
    </submittedName>
</protein>
<reference evidence="4 5" key="1">
    <citation type="submission" date="2024-02" db="EMBL/GenBank/DDBJ databases">
        <title>New thermophilic sulfur-oxidizing bacteria from a hot springs of the Uzon caldera (Kamchatka, Russia).</title>
        <authorList>
            <person name="Dukat A.M."/>
            <person name="Elcheninov A.G."/>
            <person name="Frolov E.N."/>
        </authorList>
    </citation>
    <scope>NUCLEOTIDE SEQUENCE [LARGE SCALE GENOMIC DNA]</scope>
    <source>
        <strain evidence="4 5">AK1</strain>
    </source>
</reference>
<gene>
    <name evidence="4" type="ORF">V6E02_05660</name>
</gene>
<dbReference type="PANTHER" id="PTHR34216:SF3">
    <property type="entry name" value="POLY-BETA-1,6-N-ACETYL-D-GLUCOSAMINE N-DEACETYLASE"/>
    <property type="match status" value="1"/>
</dbReference>
<comment type="caution">
    <text evidence="4">The sequence shown here is derived from an EMBL/GenBank/DDBJ whole genome shotgun (WGS) entry which is preliminary data.</text>
</comment>
<evidence type="ECO:0000313" key="5">
    <source>
        <dbReference type="Proteomes" id="UP001482231"/>
    </source>
</evidence>
<dbReference type="InterPro" id="IPR051398">
    <property type="entry name" value="Polysacch_Deacetylase"/>
</dbReference>
<dbReference type="Gene3D" id="3.20.20.370">
    <property type="entry name" value="Glycoside hydrolase/deacetylase"/>
    <property type="match status" value="1"/>
</dbReference>
<keyword evidence="5" id="KW-1185">Reference proteome</keyword>
<dbReference type="RefSeq" id="WP_347307801.1">
    <property type="nucleotide sequence ID" value="NZ_JBAJEX010000003.1"/>
</dbReference>
<dbReference type="InterPro" id="IPR011330">
    <property type="entry name" value="Glyco_hydro/deAcase_b/a-brl"/>
</dbReference>
<dbReference type="GO" id="GO:0016787">
    <property type="term" value="F:hydrolase activity"/>
    <property type="evidence" value="ECO:0007669"/>
    <property type="project" value="UniProtKB-KW"/>
</dbReference>
<evidence type="ECO:0000256" key="2">
    <source>
        <dbReference type="ARBA" id="ARBA00022729"/>
    </source>
</evidence>
<evidence type="ECO:0000256" key="1">
    <source>
        <dbReference type="ARBA" id="ARBA00004613"/>
    </source>
</evidence>
<sequence>MTRIDPISRWLHARQVTHPPVILMYHAVTAGRGTPSWPWAVSLARFRAQLDFLQDAGYDTPTVSELLREAPQASPRIAVITFDDGYVDNLAAWEELNRRGMKATWYVTTGYLNQAHPWQTDARPRSRLLSPAELRAMAESGMEIGSHTITHPRLPELGDEDLRRELMDSKSRLEDLLGRQVPSFAYPYGKWDERCEAAVKAAGYASACHTRTGWALRDGNPYRLRRLTVFNKDSTSVLARKLAWGSHDVAWQQVARHALSQIAARI</sequence>
<keyword evidence="2" id="KW-0732">Signal</keyword>
<dbReference type="EMBL" id="JBAJEX010000003">
    <property type="protein sequence ID" value="MEO1766694.1"/>
    <property type="molecule type" value="Genomic_DNA"/>
</dbReference>
<evidence type="ECO:0000259" key="3">
    <source>
        <dbReference type="PROSITE" id="PS51677"/>
    </source>
</evidence>
<dbReference type="PANTHER" id="PTHR34216">
    <property type="match status" value="1"/>
</dbReference>
<dbReference type="CDD" id="cd10918">
    <property type="entry name" value="CE4_NodB_like_5s_6s"/>
    <property type="match status" value="1"/>
</dbReference>
<proteinExistence type="predicted"/>
<evidence type="ECO:0000313" key="4">
    <source>
        <dbReference type="EMBL" id="MEO1766694.1"/>
    </source>
</evidence>